<protein>
    <submittedName>
        <fullName evidence="2">Uncharacterized protein</fullName>
    </submittedName>
</protein>
<organism evidence="2 3">
    <name type="scientific">Batillaria attramentaria</name>
    <dbReference type="NCBI Taxonomy" id="370345"/>
    <lineage>
        <taxon>Eukaryota</taxon>
        <taxon>Metazoa</taxon>
        <taxon>Spiralia</taxon>
        <taxon>Lophotrochozoa</taxon>
        <taxon>Mollusca</taxon>
        <taxon>Gastropoda</taxon>
        <taxon>Caenogastropoda</taxon>
        <taxon>Sorbeoconcha</taxon>
        <taxon>Cerithioidea</taxon>
        <taxon>Batillariidae</taxon>
        <taxon>Batillaria</taxon>
    </lineage>
</organism>
<evidence type="ECO:0000313" key="3">
    <source>
        <dbReference type="Proteomes" id="UP001519460"/>
    </source>
</evidence>
<comment type="caution">
    <text evidence="2">The sequence shown here is derived from an EMBL/GenBank/DDBJ whole genome shotgun (WGS) entry which is preliminary data.</text>
</comment>
<accession>A0ABD0LD54</accession>
<dbReference type="AlphaFoldDB" id="A0ABD0LD54"/>
<evidence type="ECO:0000256" key="1">
    <source>
        <dbReference type="SAM" id="MobiDB-lite"/>
    </source>
</evidence>
<feature type="region of interest" description="Disordered" evidence="1">
    <location>
        <begin position="1"/>
        <end position="42"/>
    </location>
</feature>
<dbReference type="Proteomes" id="UP001519460">
    <property type="component" value="Unassembled WGS sequence"/>
</dbReference>
<feature type="compositionally biased region" description="Polar residues" evidence="1">
    <location>
        <begin position="27"/>
        <end position="39"/>
    </location>
</feature>
<sequence length="95" mass="10667">MPVNTEDSACKTRVTAVSNPHKFSMASHPSRQSSPTTADHTPHCHLLQPAQLLLYERLRNRIWRDGTSRHCVTIDNLDQEEVCTDKVSSVSRTAP</sequence>
<evidence type="ECO:0000313" key="2">
    <source>
        <dbReference type="EMBL" id="KAK7497245.1"/>
    </source>
</evidence>
<dbReference type="EMBL" id="JACVVK020000060">
    <property type="protein sequence ID" value="KAK7497245.1"/>
    <property type="molecule type" value="Genomic_DNA"/>
</dbReference>
<proteinExistence type="predicted"/>
<keyword evidence="3" id="KW-1185">Reference proteome</keyword>
<reference evidence="2 3" key="1">
    <citation type="journal article" date="2023" name="Sci. Data">
        <title>Genome assembly of the Korean intertidal mud-creeper Batillaria attramentaria.</title>
        <authorList>
            <person name="Patra A.K."/>
            <person name="Ho P.T."/>
            <person name="Jun S."/>
            <person name="Lee S.J."/>
            <person name="Kim Y."/>
            <person name="Won Y.J."/>
        </authorList>
    </citation>
    <scope>NUCLEOTIDE SEQUENCE [LARGE SCALE GENOMIC DNA]</scope>
    <source>
        <strain evidence="2">Wonlab-2016</strain>
    </source>
</reference>
<gene>
    <name evidence="2" type="ORF">BaRGS_00011539</name>
</gene>
<name>A0ABD0LD54_9CAEN</name>